<dbReference type="GO" id="GO:0033708">
    <property type="term" value="F:isocitrate-homoisocitrate dehydrogenase activity"/>
    <property type="evidence" value="ECO:0007669"/>
    <property type="project" value="UniProtKB-EC"/>
</dbReference>
<evidence type="ECO:0000313" key="19">
    <source>
        <dbReference type="Proteomes" id="UP001431572"/>
    </source>
</evidence>
<evidence type="ECO:0000256" key="11">
    <source>
        <dbReference type="ARBA" id="ARBA00063123"/>
    </source>
</evidence>
<evidence type="ECO:0000256" key="6">
    <source>
        <dbReference type="ARBA" id="ARBA00023027"/>
    </source>
</evidence>
<comment type="catalytic activity">
    <reaction evidence="7">
        <text>D-threo-isocitrate + NAD(+) = 2-oxoglutarate + CO2 + NADH</text>
        <dbReference type="Rhea" id="RHEA:23632"/>
        <dbReference type="ChEBI" id="CHEBI:15562"/>
        <dbReference type="ChEBI" id="CHEBI:16526"/>
        <dbReference type="ChEBI" id="CHEBI:16810"/>
        <dbReference type="ChEBI" id="CHEBI:57540"/>
        <dbReference type="ChEBI" id="CHEBI:57945"/>
        <dbReference type="EC" id="1.1.1.286"/>
    </reaction>
    <physiologicalReaction direction="left-to-right" evidence="7">
        <dbReference type="Rhea" id="RHEA:23633"/>
    </physiologicalReaction>
</comment>
<evidence type="ECO:0000313" key="17">
    <source>
        <dbReference type="EMBL" id="WJW66595.1"/>
    </source>
</evidence>
<dbReference type="EMBL" id="JACATZ010000001">
    <property type="protein sequence ID" value="NWJ44707.1"/>
    <property type="molecule type" value="Genomic_DNA"/>
</dbReference>
<evidence type="ECO:0000313" key="16">
    <source>
        <dbReference type="EMBL" id="NWJ44707.1"/>
    </source>
</evidence>
<comment type="subunit">
    <text evidence="11">Homotetramer. Dimer of dimers. The homotetramer can transiently dissociate into homodimers.</text>
</comment>
<name>A0A8T7LV18_9CHLR</name>
<dbReference type="GO" id="GO:0006102">
    <property type="term" value="P:isocitrate metabolic process"/>
    <property type="evidence" value="ECO:0007669"/>
    <property type="project" value="TreeGrafter"/>
</dbReference>
<dbReference type="GO" id="GO:0000287">
    <property type="term" value="F:magnesium ion binding"/>
    <property type="evidence" value="ECO:0007669"/>
    <property type="project" value="InterPro"/>
</dbReference>
<comment type="catalytic activity">
    <reaction evidence="8">
        <text>(2R,3S)-homoisocitrate + NAD(+) = 2-oxoadipate + CO2 + NADH</text>
        <dbReference type="Rhea" id="RHEA:11900"/>
        <dbReference type="ChEBI" id="CHEBI:15404"/>
        <dbReference type="ChEBI" id="CHEBI:16526"/>
        <dbReference type="ChEBI" id="CHEBI:57499"/>
        <dbReference type="ChEBI" id="CHEBI:57540"/>
        <dbReference type="ChEBI" id="CHEBI:57945"/>
        <dbReference type="EC" id="1.1.1.286"/>
    </reaction>
    <physiologicalReaction direction="left-to-right" evidence="8">
        <dbReference type="Rhea" id="RHEA:11901"/>
    </physiologicalReaction>
</comment>
<evidence type="ECO:0000256" key="9">
    <source>
        <dbReference type="ARBA" id="ARBA00054060"/>
    </source>
</evidence>
<dbReference type="Pfam" id="PF00180">
    <property type="entry name" value="Iso_dh"/>
    <property type="match status" value="1"/>
</dbReference>
<dbReference type="SMART" id="SM01329">
    <property type="entry name" value="Iso_dh"/>
    <property type="match status" value="1"/>
</dbReference>
<dbReference type="GO" id="GO:0006099">
    <property type="term" value="P:tricarboxylic acid cycle"/>
    <property type="evidence" value="ECO:0007669"/>
    <property type="project" value="TreeGrafter"/>
</dbReference>
<evidence type="ECO:0000256" key="4">
    <source>
        <dbReference type="ARBA" id="ARBA00022842"/>
    </source>
</evidence>
<evidence type="ECO:0000256" key="3">
    <source>
        <dbReference type="ARBA" id="ARBA00022723"/>
    </source>
</evidence>
<keyword evidence="6" id="KW-0520">NAD</keyword>
<dbReference type="InterPro" id="IPR011828">
    <property type="entry name" value="LEU3_arc"/>
</dbReference>
<dbReference type="GO" id="GO:0004449">
    <property type="term" value="F:isocitrate dehydrogenase (NAD+) activity"/>
    <property type="evidence" value="ECO:0007669"/>
    <property type="project" value="TreeGrafter"/>
</dbReference>
<comment type="pathway">
    <text evidence="10">Amino-acid biosynthesis; L-lysine biosynthesis via AAA pathway; L-alpha-aminoadipate from 2-oxoglutarate: step 4/5.</text>
</comment>
<evidence type="ECO:0000256" key="5">
    <source>
        <dbReference type="ARBA" id="ARBA00023002"/>
    </source>
</evidence>
<proteinExistence type="inferred from homology"/>
<accession>A0A8T7LV18</accession>
<dbReference type="FunFam" id="3.40.718.10:FF:000019">
    <property type="entry name" value="Homoisocitrate dehydrogenase"/>
    <property type="match status" value="1"/>
</dbReference>
<reference evidence="17" key="2">
    <citation type="journal article" date="2024" name="Nature">
        <title>Anoxygenic phototroph of the Chloroflexota uses a type I reaction centre.</title>
        <authorList>
            <person name="Tsuji J.M."/>
            <person name="Shaw N.A."/>
            <person name="Nagashima S."/>
            <person name="Venkiteswaran J.J."/>
            <person name="Schiff S.L."/>
            <person name="Watanabe T."/>
            <person name="Fukui M."/>
            <person name="Hanada S."/>
            <person name="Tank M."/>
            <person name="Neufeld J.D."/>
        </authorList>
    </citation>
    <scope>NUCLEOTIDE SEQUENCE</scope>
    <source>
        <strain evidence="17">L227-S17</strain>
    </source>
</reference>
<dbReference type="Proteomes" id="UP001431572">
    <property type="component" value="Chromosome 1"/>
</dbReference>
<dbReference type="EC" id="1.1.1.286" evidence="12"/>
<dbReference type="GO" id="GO:0009098">
    <property type="term" value="P:L-leucine biosynthetic process"/>
    <property type="evidence" value="ECO:0007669"/>
    <property type="project" value="InterPro"/>
</dbReference>
<evidence type="ECO:0000256" key="1">
    <source>
        <dbReference type="ARBA" id="ARBA00001946"/>
    </source>
</evidence>
<evidence type="ECO:0000256" key="12">
    <source>
        <dbReference type="ARBA" id="ARBA00066849"/>
    </source>
</evidence>
<evidence type="ECO:0000256" key="2">
    <source>
        <dbReference type="ARBA" id="ARBA00007769"/>
    </source>
</evidence>
<keyword evidence="5" id="KW-0560">Oxidoreductase</keyword>
<dbReference type="EMBL" id="CP128399">
    <property type="protein sequence ID" value="WJW66595.1"/>
    <property type="molecule type" value="Genomic_DNA"/>
</dbReference>
<dbReference type="AlphaFoldDB" id="A0A8T7LV18"/>
<dbReference type="Gene3D" id="3.40.718.10">
    <property type="entry name" value="Isopropylmalate Dehydrogenase"/>
    <property type="match status" value="1"/>
</dbReference>
<comment type="similarity">
    <text evidence="2">Belongs to the isocitrate and isopropylmalate dehydrogenases family.</text>
</comment>
<keyword evidence="3" id="KW-0479">Metal-binding</keyword>
<feature type="domain" description="Isopropylmalate dehydrogenase-like" evidence="15">
    <location>
        <begin position="4"/>
        <end position="331"/>
    </location>
</feature>
<gene>
    <name evidence="16" type="ORF">HXX08_02395</name>
    <name evidence="17" type="ORF">OZ401_002399</name>
</gene>
<dbReference type="InterPro" id="IPR024084">
    <property type="entry name" value="IsoPropMal-DH-like_dom"/>
</dbReference>
<dbReference type="Proteomes" id="UP000521676">
    <property type="component" value="Unassembled WGS sequence"/>
</dbReference>
<keyword evidence="4" id="KW-0460">Magnesium</keyword>
<evidence type="ECO:0000256" key="10">
    <source>
        <dbReference type="ARBA" id="ARBA00060720"/>
    </source>
</evidence>
<protein>
    <recommendedName>
        <fullName evidence="13">Isocitrate/homoisocitrate dehydrogenase</fullName>
        <ecNumber evidence="12">1.1.1.286</ecNumber>
    </recommendedName>
    <alternativeName>
        <fullName evidence="14">Homoisocitrate dehydrogenase</fullName>
    </alternativeName>
</protein>
<dbReference type="NCBIfam" id="TIGR02088">
    <property type="entry name" value="LEU3_arch"/>
    <property type="match status" value="1"/>
</dbReference>
<dbReference type="GO" id="GO:0003862">
    <property type="term" value="F:3-isopropylmalate dehydrogenase activity"/>
    <property type="evidence" value="ECO:0007669"/>
    <property type="project" value="InterPro"/>
</dbReference>
<sequence length="335" mass="36104">MSHNILILKGDGIGPEVVDVAVAILQHMGLDLNFSEAKAGYACFQEVGDPIPQTTIDAARAADATIFGAVTTPPDIPNYRSAVVTLRRELDLYANLRPVHSLGLTGGHYREGLDFYVVRENTEGLYIGQEEDFGDYAVAKRLITKKGSERIVRYAYELARHTGKRKVTVVHKANILRLTDGLFRRTALAVAKEYDEQYGIEVQELLVDTMAMRLIKDPQNFEVIVTTNLFGDILSDEAAELVGGLGVAASGNIGEHGAIFEPVHGSAPDIAGKGVANPFATLLATVMMLQHIGENAAAQRLQSAVAATIRQGVLTPDLGGTANTARVKEQIISNL</sequence>
<evidence type="ECO:0000256" key="14">
    <source>
        <dbReference type="ARBA" id="ARBA00076472"/>
    </source>
</evidence>
<evidence type="ECO:0000313" key="18">
    <source>
        <dbReference type="Proteomes" id="UP000521676"/>
    </source>
</evidence>
<dbReference type="GO" id="GO:0051287">
    <property type="term" value="F:NAD binding"/>
    <property type="evidence" value="ECO:0007669"/>
    <property type="project" value="InterPro"/>
</dbReference>
<evidence type="ECO:0000256" key="13">
    <source>
        <dbReference type="ARBA" id="ARBA00071278"/>
    </source>
</evidence>
<reference evidence="16 18" key="1">
    <citation type="submission" date="2020-06" db="EMBL/GenBank/DDBJ databases">
        <title>Anoxygenic phototrophic Chloroflexota member uses a Type I reaction center.</title>
        <authorList>
            <person name="Tsuji J.M."/>
            <person name="Shaw N.A."/>
            <person name="Nagashima S."/>
            <person name="Venkiteswaran J."/>
            <person name="Schiff S.L."/>
            <person name="Hanada S."/>
            <person name="Tank M."/>
            <person name="Neufeld J.D."/>
        </authorList>
    </citation>
    <scope>NUCLEOTIDE SEQUENCE [LARGE SCALE GENOMIC DNA]</scope>
    <source>
        <strain evidence="16">L227-S17</strain>
    </source>
</reference>
<comment type="function">
    <text evidence="9">Catalyzes the NAD(+)-dependent oxidative decarboxylation of homoisocitrate to 2-oxoadipate (alpha-ketoadipate), a reaction involved in lysine biosynthesis through the alpha-aminoadipate pathway. In addition, has high activity with isocitrate, but is inactive with 3-isopropylmalate.</text>
</comment>
<dbReference type="SUPFAM" id="SSF53659">
    <property type="entry name" value="Isocitrate/Isopropylmalate dehydrogenase-like"/>
    <property type="match status" value="1"/>
</dbReference>
<dbReference type="RefSeq" id="WP_341468483.1">
    <property type="nucleotide sequence ID" value="NZ_CP128399.1"/>
</dbReference>
<dbReference type="InterPro" id="IPR019818">
    <property type="entry name" value="IsoCit/isopropylmalate_DH_CS"/>
</dbReference>
<dbReference type="PANTHER" id="PTHR11835">
    <property type="entry name" value="DECARBOXYLATING DEHYDROGENASES-ISOCITRATE, ISOPROPYLMALATE, TARTRATE"/>
    <property type="match status" value="1"/>
</dbReference>
<dbReference type="PANTHER" id="PTHR11835:SF34">
    <property type="entry name" value="ISOCITRATE DEHYDROGENASE [NAD] SUBUNIT ALPHA, MITOCHONDRIAL"/>
    <property type="match status" value="1"/>
</dbReference>
<keyword evidence="19" id="KW-1185">Reference proteome</keyword>
<organism evidence="16 18">
    <name type="scientific">Candidatus Chlorohelix allophototropha</name>
    <dbReference type="NCBI Taxonomy" id="3003348"/>
    <lineage>
        <taxon>Bacteria</taxon>
        <taxon>Bacillati</taxon>
        <taxon>Chloroflexota</taxon>
        <taxon>Chloroflexia</taxon>
        <taxon>Candidatus Chloroheliales</taxon>
        <taxon>Candidatus Chloroheliaceae</taxon>
        <taxon>Candidatus Chlorohelix</taxon>
    </lineage>
</organism>
<evidence type="ECO:0000256" key="7">
    <source>
        <dbReference type="ARBA" id="ARBA00050979"/>
    </source>
</evidence>
<evidence type="ECO:0000259" key="15">
    <source>
        <dbReference type="SMART" id="SM01329"/>
    </source>
</evidence>
<dbReference type="PROSITE" id="PS00470">
    <property type="entry name" value="IDH_IMDH"/>
    <property type="match status" value="1"/>
</dbReference>
<comment type="cofactor">
    <cofactor evidence="1">
        <name>Mg(2+)</name>
        <dbReference type="ChEBI" id="CHEBI:18420"/>
    </cofactor>
</comment>
<evidence type="ECO:0000256" key="8">
    <source>
        <dbReference type="ARBA" id="ARBA00051094"/>
    </source>
</evidence>